<dbReference type="STRING" id="1089455.MOPEL_132_00760"/>
<protein>
    <recommendedName>
        <fullName evidence="4">DUF72 domain-containing protein</fullName>
    </recommendedName>
</protein>
<keyword evidence="1" id="KW-0472">Membrane</keyword>
<dbReference type="AlphaFoldDB" id="H5UVF2"/>
<sequence length="274" mass="30921">MARIRVGTSGWTYPYWRGDFYPKGLPQRAELAYNAEHFDTVELNGSFYSLQRPTSYATWAREAGEQREDFVFAVKGSRYVTHMKRLRDVRGALANFFASGVLALGAHTGPFLWQLPERQEFDADLLASFFAELPRTTGELAALAAEHDDKISGDRVLLEPTVDLPLRHALEPRHRSFECDEARALLAEHDVATVVADTGGRFAALDDVTSDFVYVRLHGPAGLYDSPYRGTDLLPQWADRFRAHRDAGRDVYVYFDNDGHCHAPWDAEALVELL</sequence>
<gene>
    <name evidence="2" type="ORF">MOPEL_132_00760</name>
</gene>
<keyword evidence="1" id="KW-1133">Transmembrane helix</keyword>
<dbReference type="InterPro" id="IPR002763">
    <property type="entry name" value="DUF72"/>
</dbReference>
<comment type="caution">
    <text evidence="2">The sequence shown here is derived from an EMBL/GenBank/DDBJ whole genome shotgun (WGS) entry which is preliminary data.</text>
</comment>
<dbReference type="Gene3D" id="3.20.20.410">
    <property type="entry name" value="Protein of unknown function UPF0759"/>
    <property type="match status" value="1"/>
</dbReference>
<dbReference type="PANTHER" id="PTHR30348">
    <property type="entry name" value="UNCHARACTERIZED PROTEIN YECE"/>
    <property type="match status" value="1"/>
</dbReference>
<keyword evidence="3" id="KW-1185">Reference proteome</keyword>
<dbReference type="SUPFAM" id="SSF117396">
    <property type="entry name" value="TM1631-like"/>
    <property type="match status" value="1"/>
</dbReference>
<keyword evidence="1" id="KW-0812">Transmembrane</keyword>
<evidence type="ECO:0000313" key="2">
    <source>
        <dbReference type="EMBL" id="GAB49710.1"/>
    </source>
</evidence>
<dbReference type="RefSeq" id="WP_009483553.1">
    <property type="nucleotide sequence ID" value="NZ_BAFE01000091.1"/>
</dbReference>
<evidence type="ECO:0000313" key="3">
    <source>
        <dbReference type="Proteomes" id="UP000004367"/>
    </source>
</evidence>
<dbReference type="Proteomes" id="UP000004367">
    <property type="component" value="Unassembled WGS sequence"/>
</dbReference>
<name>H5UVF2_9MICO</name>
<dbReference type="EMBL" id="BAFE01000091">
    <property type="protein sequence ID" value="GAB49710.1"/>
    <property type="molecule type" value="Genomic_DNA"/>
</dbReference>
<proteinExistence type="predicted"/>
<dbReference type="eggNOG" id="COG1801">
    <property type="taxonomic scope" value="Bacteria"/>
</dbReference>
<dbReference type="Pfam" id="PF01904">
    <property type="entry name" value="DUF72"/>
    <property type="match status" value="1"/>
</dbReference>
<organism evidence="2 3">
    <name type="scientific">Mobilicoccus pelagius NBRC 104925</name>
    <dbReference type="NCBI Taxonomy" id="1089455"/>
    <lineage>
        <taxon>Bacteria</taxon>
        <taxon>Bacillati</taxon>
        <taxon>Actinomycetota</taxon>
        <taxon>Actinomycetes</taxon>
        <taxon>Micrococcales</taxon>
        <taxon>Dermatophilaceae</taxon>
        <taxon>Mobilicoccus</taxon>
    </lineage>
</organism>
<dbReference type="OrthoDB" id="9780310at2"/>
<reference evidence="2 3" key="1">
    <citation type="submission" date="2012-02" db="EMBL/GenBank/DDBJ databases">
        <title>Whole genome shotgun sequence of Mobilicoccus pelagius NBRC 104925.</title>
        <authorList>
            <person name="Yoshida Y."/>
            <person name="Hosoyama A."/>
            <person name="Tsuchikane K."/>
            <person name="Katsumata H."/>
            <person name="Yamazaki S."/>
            <person name="Fujita N."/>
        </authorList>
    </citation>
    <scope>NUCLEOTIDE SEQUENCE [LARGE SCALE GENOMIC DNA]</scope>
    <source>
        <strain evidence="2 3">NBRC 104925</strain>
    </source>
</reference>
<accession>H5UVF2</accession>
<evidence type="ECO:0000256" key="1">
    <source>
        <dbReference type="SAM" id="Phobius"/>
    </source>
</evidence>
<dbReference type="PANTHER" id="PTHR30348:SF4">
    <property type="entry name" value="DUF72 DOMAIN-CONTAINING PROTEIN"/>
    <property type="match status" value="1"/>
</dbReference>
<evidence type="ECO:0008006" key="4">
    <source>
        <dbReference type="Google" id="ProtNLM"/>
    </source>
</evidence>
<feature type="transmembrane region" description="Helical" evidence="1">
    <location>
        <begin position="92"/>
        <end position="113"/>
    </location>
</feature>
<dbReference type="InterPro" id="IPR036520">
    <property type="entry name" value="UPF0759_sf"/>
</dbReference>